<evidence type="ECO:0000313" key="4">
    <source>
        <dbReference type="Proteomes" id="UP000796880"/>
    </source>
</evidence>
<organism evidence="3 4">
    <name type="scientific">Rhamnella rubrinervis</name>
    <dbReference type="NCBI Taxonomy" id="2594499"/>
    <lineage>
        <taxon>Eukaryota</taxon>
        <taxon>Viridiplantae</taxon>
        <taxon>Streptophyta</taxon>
        <taxon>Embryophyta</taxon>
        <taxon>Tracheophyta</taxon>
        <taxon>Spermatophyta</taxon>
        <taxon>Magnoliopsida</taxon>
        <taxon>eudicotyledons</taxon>
        <taxon>Gunneridae</taxon>
        <taxon>Pentapetalae</taxon>
        <taxon>rosids</taxon>
        <taxon>fabids</taxon>
        <taxon>Rosales</taxon>
        <taxon>Rhamnaceae</taxon>
        <taxon>rhamnoid group</taxon>
        <taxon>Rhamneae</taxon>
        <taxon>Rhamnella</taxon>
    </lineage>
</organism>
<proteinExistence type="predicted"/>
<reference evidence="3" key="1">
    <citation type="submission" date="2020-03" db="EMBL/GenBank/DDBJ databases">
        <title>A high-quality chromosome-level genome assembly of a woody plant with both climbing and erect habits, Rhamnella rubrinervis.</title>
        <authorList>
            <person name="Lu Z."/>
            <person name="Yang Y."/>
            <person name="Zhu X."/>
            <person name="Sun Y."/>
        </authorList>
    </citation>
    <scope>NUCLEOTIDE SEQUENCE</scope>
    <source>
        <strain evidence="3">BYM</strain>
        <tissue evidence="3">Leaf</tissue>
    </source>
</reference>
<protein>
    <recommendedName>
        <fullName evidence="2">Ubiquitin-like domain-containing protein</fullName>
    </recommendedName>
</protein>
<feature type="region of interest" description="Disordered" evidence="1">
    <location>
        <begin position="28"/>
        <end position="51"/>
    </location>
</feature>
<evidence type="ECO:0000256" key="1">
    <source>
        <dbReference type="SAM" id="MobiDB-lite"/>
    </source>
</evidence>
<accession>A0A8K0ED57</accession>
<keyword evidence="4" id="KW-1185">Reference proteome</keyword>
<dbReference type="PROSITE" id="PS50053">
    <property type="entry name" value="UBIQUITIN_2"/>
    <property type="match status" value="1"/>
</dbReference>
<name>A0A8K0ED57_9ROSA</name>
<comment type="caution">
    <text evidence="3">The sequence shown here is derived from an EMBL/GenBank/DDBJ whole genome shotgun (WGS) entry which is preliminary data.</text>
</comment>
<feature type="domain" description="Ubiquitin-like" evidence="2">
    <location>
        <begin position="37"/>
        <end position="108"/>
    </location>
</feature>
<dbReference type="AlphaFoldDB" id="A0A8K0ED57"/>
<dbReference type="Gene3D" id="3.10.20.90">
    <property type="entry name" value="Phosphatidylinositol 3-kinase Catalytic Subunit, Chain A, domain 1"/>
    <property type="match status" value="1"/>
</dbReference>
<evidence type="ECO:0000259" key="2">
    <source>
        <dbReference type="PROSITE" id="PS50053"/>
    </source>
</evidence>
<dbReference type="CDD" id="cd17039">
    <property type="entry name" value="Ubl_ubiquitin_like"/>
    <property type="match status" value="1"/>
</dbReference>
<dbReference type="Proteomes" id="UP000796880">
    <property type="component" value="Unassembled WGS sequence"/>
</dbReference>
<dbReference type="SUPFAM" id="SSF54236">
    <property type="entry name" value="Ubiquitin-like"/>
    <property type="match status" value="1"/>
</dbReference>
<gene>
    <name evidence="3" type="ORF">FNV43_RR15762</name>
</gene>
<evidence type="ECO:0000313" key="3">
    <source>
        <dbReference type="EMBL" id="KAF3441847.1"/>
    </source>
</evidence>
<dbReference type="InterPro" id="IPR000626">
    <property type="entry name" value="Ubiquitin-like_dom"/>
</dbReference>
<sequence length="113" mass="12901">MEVPGPASFLQEKQKIKEIANVEEDRNPVLQPRDPKVSIVAKSSNREDEPINVRETQSAAHLRNKISRRWGIFPPSKITLTRLFHAMEDDHLLSDYYVCEGAEVNVVVHVSPR</sequence>
<dbReference type="OrthoDB" id="2012182at2759"/>
<dbReference type="InterPro" id="IPR029071">
    <property type="entry name" value="Ubiquitin-like_domsf"/>
</dbReference>
<dbReference type="EMBL" id="VOIH02000007">
    <property type="protein sequence ID" value="KAF3441847.1"/>
    <property type="molecule type" value="Genomic_DNA"/>
</dbReference>